<dbReference type="EMBL" id="ML978071">
    <property type="protein sequence ID" value="KAF2013870.1"/>
    <property type="molecule type" value="Genomic_DNA"/>
</dbReference>
<dbReference type="GeneID" id="54279751"/>
<reference evidence="2" key="1">
    <citation type="journal article" date="2020" name="Stud. Mycol.">
        <title>101 Dothideomycetes genomes: a test case for predicting lifestyles and emergence of pathogens.</title>
        <authorList>
            <person name="Haridas S."/>
            <person name="Albert R."/>
            <person name="Binder M."/>
            <person name="Bloem J."/>
            <person name="Labutti K."/>
            <person name="Salamov A."/>
            <person name="Andreopoulos B."/>
            <person name="Baker S."/>
            <person name="Barry K."/>
            <person name="Bills G."/>
            <person name="Bluhm B."/>
            <person name="Cannon C."/>
            <person name="Castanera R."/>
            <person name="Culley D."/>
            <person name="Daum C."/>
            <person name="Ezra D."/>
            <person name="Gonzalez J."/>
            <person name="Henrissat B."/>
            <person name="Kuo A."/>
            <person name="Liang C."/>
            <person name="Lipzen A."/>
            <person name="Lutzoni F."/>
            <person name="Magnuson J."/>
            <person name="Mondo S."/>
            <person name="Nolan M."/>
            <person name="Ohm R."/>
            <person name="Pangilinan J."/>
            <person name="Park H.-J."/>
            <person name="Ramirez L."/>
            <person name="Alfaro M."/>
            <person name="Sun H."/>
            <person name="Tritt A."/>
            <person name="Yoshinaga Y."/>
            <person name="Zwiers L.-H."/>
            <person name="Turgeon B."/>
            <person name="Goodwin S."/>
            <person name="Spatafora J."/>
            <person name="Crous P."/>
            <person name="Grigoriev I."/>
        </authorList>
    </citation>
    <scope>NUCLEOTIDE SEQUENCE</scope>
    <source>
        <strain evidence="2">CBS 175.79</strain>
    </source>
</reference>
<evidence type="ECO:0000256" key="1">
    <source>
        <dbReference type="SAM" id="MobiDB-lite"/>
    </source>
</evidence>
<protein>
    <submittedName>
        <fullName evidence="2">Uncharacterized protein</fullName>
    </submittedName>
</protein>
<accession>A0A6A5XM98</accession>
<organism evidence="2 3">
    <name type="scientific">Aaosphaeria arxii CBS 175.79</name>
    <dbReference type="NCBI Taxonomy" id="1450172"/>
    <lineage>
        <taxon>Eukaryota</taxon>
        <taxon>Fungi</taxon>
        <taxon>Dikarya</taxon>
        <taxon>Ascomycota</taxon>
        <taxon>Pezizomycotina</taxon>
        <taxon>Dothideomycetes</taxon>
        <taxon>Pleosporomycetidae</taxon>
        <taxon>Pleosporales</taxon>
        <taxon>Pleosporales incertae sedis</taxon>
        <taxon>Aaosphaeria</taxon>
    </lineage>
</organism>
<gene>
    <name evidence="2" type="ORF">BU24DRAFT_249007</name>
</gene>
<proteinExistence type="predicted"/>
<keyword evidence="3" id="KW-1185">Reference proteome</keyword>
<name>A0A6A5XM98_9PLEO</name>
<dbReference type="RefSeq" id="XP_033382209.1">
    <property type="nucleotide sequence ID" value="XM_033522354.1"/>
</dbReference>
<dbReference type="AlphaFoldDB" id="A0A6A5XM98"/>
<evidence type="ECO:0000313" key="3">
    <source>
        <dbReference type="Proteomes" id="UP000799778"/>
    </source>
</evidence>
<evidence type="ECO:0000313" key="2">
    <source>
        <dbReference type="EMBL" id="KAF2013870.1"/>
    </source>
</evidence>
<feature type="region of interest" description="Disordered" evidence="1">
    <location>
        <begin position="357"/>
        <end position="394"/>
    </location>
</feature>
<dbReference type="Proteomes" id="UP000799778">
    <property type="component" value="Unassembled WGS sequence"/>
</dbReference>
<dbReference type="OrthoDB" id="3788658at2759"/>
<sequence length="394" mass="44635">MSCAGLHTECAICSFKTEAIRRGSWKPKPVKTSVIILNFKMPIVYHSKTYHAVKSVVGRISEEVDLMSDLSRFTVWSPCSFNRRAAVILTSEGHLWATPQSPIFEPLYKYLVLSPEIQTISLNYRAVSPLVSLSTDRQLSFDLITLQGPPSAAAKVGRCFGWGPKTTSLRSKINKRDKLRSSMSRELVQDFKAWGECVAGDPVPASCLATPRRDSCSFENPSKEDLSRSDGLHVVRSNEGEEYERSNEEKLFMFFRWNNRMKANMFKDHRMHRQVTNGRMREYNLWNHFIIEPVVDLARSGAKVQMFELELRCVEPKKRSFGTAVKEWYHGGPCNTLAHWNHRVRTLASGLKNRTKTLVKRRASSGKASTTGTITPVEANPPTAPPKEARLSKE</sequence>